<proteinExistence type="predicted"/>
<accession>D7E1H1</accession>
<gene>
    <name evidence="1" type="ordered locus">Aazo_0753</name>
</gene>
<evidence type="ECO:0000313" key="1">
    <source>
        <dbReference type="EMBL" id="ADI63198.1"/>
    </source>
</evidence>
<dbReference type="KEGG" id="naz:Aazo_0753"/>
<reference evidence="1 2" key="1">
    <citation type="journal article" date="2010" name="PLoS ONE">
        <title>Genome erosion in a nitrogen-fixing vertically transmitted endosymbiotic multicellular cyanobacterium.</title>
        <authorList>
            <person name="Ran L."/>
            <person name="Larsson J."/>
            <person name="Vigil-Stenman T."/>
            <person name="Nylander J.A."/>
            <person name="Ininbergs K."/>
            <person name="Zheng W.W."/>
            <person name="Lapidus A."/>
            <person name="Lowry S."/>
            <person name="Haselkorn R."/>
            <person name="Bergman B."/>
        </authorList>
    </citation>
    <scope>NUCLEOTIDE SEQUENCE [LARGE SCALE GENOMIC DNA]</scope>
    <source>
        <strain evidence="1 2">0708</strain>
    </source>
</reference>
<protein>
    <submittedName>
        <fullName evidence="1">Transcriptional regulator</fullName>
    </submittedName>
</protein>
<evidence type="ECO:0000313" key="2">
    <source>
        <dbReference type="Proteomes" id="UP000001511"/>
    </source>
</evidence>
<dbReference type="RefSeq" id="WP_013190216.1">
    <property type="nucleotide sequence ID" value="NC_014248.1"/>
</dbReference>
<organism evidence="1 2">
    <name type="scientific">Nostoc azollae (strain 0708)</name>
    <name type="common">Anabaena azollae (strain 0708)</name>
    <dbReference type="NCBI Taxonomy" id="551115"/>
    <lineage>
        <taxon>Bacteria</taxon>
        <taxon>Bacillati</taxon>
        <taxon>Cyanobacteriota</taxon>
        <taxon>Cyanophyceae</taxon>
        <taxon>Nostocales</taxon>
        <taxon>Nostocaceae</taxon>
        <taxon>Trichormus</taxon>
    </lineage>
</organism>
<dbReference type="STRING" id="551115.Aazo_0753"/>
<dbReference type="eggNOG" id="COG1309">
    <property type="taxonomic scope" value="Bacteria"/>
</dbReference>
<sequence>MRSIRLTDIAWTNLDELAQENNLTSSEMIKLFPSEGFGDTKESEE</sequence>
<keyword evidence="2" id="KW-1185">Reference proteome</keyword>
<dbReference type="Proteomes" id="UP000001511">
    <property type="component" value="Chromosome"/>
</dbReference>
<dbReference type="AlphaFoldDB" id="D7E1H1"/>
<name>D7E1H1_NOSA0</name>
<dbReference type="HOGENOM" id="CLU_3202690_0_0_3"/>
<dbReference type="EMBL" id="CP002059">
    <property type="protein sequence ID" value="ADI63198.1"/>
    <property type="molecule type" value="Genomic_DNA"/>
</dbReference>